<reference evidence="1" key="5">
    <citation type="journal article" date="2021" name="G3 (Bethesda)">
        <title>Aegilops tauschii genome assembly Aet v5.0 features greater sequence contiguity and improved annotation.</title>
        <authorList>
            <person name="Wang L."/>
            <person name="Zhu T."/>
            <person name="Rodriguez J.C."/>
            <person name="Deal K.R."/>
            <person name="Dubcovsky J."/>
            <person name="McGuire P.E."/>
            <person name="Lux T."/>
            <person name="Spannagl M."/>
            <person name="Mayer K.F.X."/>
            <person name="Baldrich P."/>
            <person name="Meyers B.C."/>
            <person name="Huo N."/>
            <person name="Gu Y.Q."/>
            <person name="Zhou H."/>
            <person name="Devos K.M."/>
            <person name="Bennetzen J.L."/>
            <person name="Unver T."/>
            <person name="Budak H."/>
            <person name="Gulick P.J."/>
            <person name="Galiba G."/>
            <person name="Kalapos B."/>
            <person name="Nelson D.R."/>
            <person name="Li P."/>
            <person name="You F.M."/>
            <person name="Luo M.C."/>
            <person name="Dvorak J."/>
        </authorList>
    </citation>
    <scope>NUCLEOTIDE SEQUENCE [LARGE SCALE GENOMIC DNA]</scope>
    <source>
        <strain evidence="1">cv. AL8/78</strain>
    </source>
</reference>
<dbReference type="EnsemblPlants" id="AET6Gv20901900.9">
    <property type="protein sequence ID" value="AET6Gv20901900.9"/>
    <property type="gene ID" value="AET6Gv20901900"/>
</dbReference>
<dbReference type="Proteomes" id="UP000015105">
    <property type="component" value="Chromosome 6D"/>
</dbReference>
<evidence type="ECO:0000313" key="1">
    <source>
        <dbReference type="EnsemblPlants" id="AET6Gv20901900.8"/>
    </source>
</evidence>
<name>A0A453PY22_AEGTS</name>
<dbReference type="EnsemblPlants" id="AET6Gv20901900.1">
    <property type="protein sequence ID" value="AET6Gv20901900.1"/>
    <property type="gene ID" value="AET6Gv20901900"/>
</dbReference>
<dbReference type="Gramene" id="AET6Gv20901900.1">
    <property type="protein sequence ID" value="AET6Gv20901900.1"/>
    <property type="gene ID" value="AET6Gv20901900"/>
</dbReference>
<dbReference type="EnsemblPlants" id="AET6Gv20901900.8">
    <property type="protein sequence ID" value="AET6Gv20901900.8"/>
    <property type="gene ID" value="AET6Gv20901900"/>
</dbReference>
<dbReference type="Gramene" id="AET6Gv20901900.9">
    <property type="protein sequence ID" value="AET6Gv20901900.9"/>
    <property type="gene ID" value="AET6Gv20901900"/>
</dbReference>
<organism evidence="1 2">
    <name type="scientific">Aegilops tauschii subsp. strangulata</name>
    <name type="common">Goatgrass</name>
    <dbReference type="NCBI Taxonomy" id="200361"/>
    <lineage>
        <taxon>Eukaryota</taxon>
        <taxon>Viridiplantae</taxon>
        <taxon>Streptophyta</taxon>
        <taxon>Embryophyta</taxon>
        <taxon>Tracheophyta</taxon>
        <taxon>Spermatophyta</taxon>
        <taxon>Magnoliopsida</taxon>
        <taxon>Liliopsida</taxon>
        <taxon>Poales</taxon>
        <taxon>Poaceae</taxon>
        <taxon>BOP clade</taxon>
        <taxon>Pooideae</taxon>
        <taxon>Triticodae</taxon>
        <taxon>Triticeae</taxon>
        <taxon>Triticinae</taxon>
        <taxon>Aegilops</taxon>
    </lineage>
</organism>
<reference evidence="1" key="3">
    <citation type="journal article" date="2017" name="Nature">
        <title>Genome sequence of the progenitor of the wheat D genome Aegilops tauschii.</title>
        <authorList>
            <person name="Luo M.C."/>
            <person name="Gu Y.Q."/>
            <person name="Puiu D."/>
            <person name="Wang H."/>
            <person name="Twardziok S.O."/>
            <person name="Deal K.R."/>
            <person name="Huo N."/>
            <person name="Zhu T."/>
            <person name="Wang L."/>
            <person name="Wang Y."/>
            <person name="McGuire P.E."/>
            <person name="Liu S."/>
            <person name="Long H."/>
            <person name="Ramasamy R.K."/>
            <person name="Rodriguez J.C."/>
            <person name="Van S.L."/>
            <person name="Yuan L."/>
            <person name="Wang Z."/>
            <person name="Xia Z."/>
            <person name="Xiao L."/>
            <person name="Anderson O.D."/>
            <person name="Ouyang S."/>
            <person name="Liang Y."/>
            <person name="Zimin A.V."/>
            <person name="Pertea G."/>
            <person name="Qi P."/>
            <person name="Bennetzen J.L."/>
            <person name="Dai X."/>
            <person name="Dawson M.W."/>
            <person name="Muller H.G."/>
            <person name="Kugler K."/>
            <person name="Rivarola-Duarte L."/>
            <person name="Spannagl M."/>
            <person name="Mayer K.F.X."/>
            <person name="Lu F.H."/>
            <person name="Bevan M.W."/>
            <person name="Leroy P."/>
            <person name="Li P."/>
            <person name="You F.M."/>
            <person name="Sun Q."/>
            <person name="Liu Z."/>
            <person name="Lyons E."/>
            <person name="Wicker T."/>
            <person name="Salzberg S.L."/>
            <person name="Devos K.M."/>
            <person name="Dvorak J."/>
        </authorList>
    </citation>
    <scope>NUCLEOTIDE SEQUENCE [LARGE SCALE GENOMIC DNA]</scope>
    <source>
        <strain evidence="1">cv. AL8/78</strain>
    </source>
</reference>
<proteinExistence type="predicted"/>
<evidence type="ECO:0000313" key="2">
    <source>
        <dbReference type="Proteomes" id="UP000015105"/>
    </source>
</evidence>
<dbReference type="Gramene" id="AET6Gv20901900.8">
    <property type="protein sequence ID" value="AET6Gv20901900.8"/>
    <property type="gene ID" value="AET6Gv20901900"/>
</dbReference>
<accession>A0A453PY22</accession>
<dbReference type="AlphaFoldDB" id="A0A453PY22"/>
<reference evidence="1" key="4">
    <citation type="submission" date="2019-03" db="UniProtKB">
        <authorList>
            <consortium name="EnsemblPlants"/>
        </authorList>
    </citation>
    <scope>IDENTIFICATION</scope>
</reference>
<keyword evidence="2" id="KW-1185">Reference proteome</keyword>
<reference evidence="2" key="2">
    <citation type="journal article" date="2017" name="Nat. Plants">
        <title>The Aegilops tauschii genome reveals multiple impacts of transposons.</title>
        <authorList>
            <person name="Zhao G."/>
            <person name="Zou C."/>
            <person name="Li K."/>
            <person name="Wang K."/>
            <person name="Li T."/>
            <person name="Gao L."/>
            <person name="Zhang X."/>
            <person name="Wang H."/>
            <person name="Yang Z."/>
            <person name="Liu X."/>
            <person name="Jiang W."/>
            <person name="Mao L."/>
            <person name="Kong X."/>
            <person name="Jiao Y."/>
            <person name="Jia J."/>
        </authorList>
    </citation>
    <scope>NUCLEOTIDE SEQUENCE [LARGE SCALE GENOMIC DNA]</scope>
    <source>
        <strain evidence="2">cv. AL8/78</strain>
    </source>
</reference>
<protein>
    <submittedName>
        <fullName evidence="1">Uncharacterized protein</fullName>
    </submittedName>
</protein>
<sequence>MKQFLCDLFKQEVKRGLPFACVPLWACDVSSWRSGGCWPLIFWRGLLSRTNRVKCLAQPV</sequence>
<reference evidence="2" key="1">
    <citation type="journal article" date="2014" name="Science">
        <title>Ancient hybridizations among the ancestral genomes of bread wheat.</title>
        <authorList>
            <consortium name="International Wheat Genome Sequencing Consortium,"/>
            <person name="Marcussen T."/>
            <person name="Sandve S.R."/>
            <person name="Heier L."/>
            <person name="Spannagl M."/>
            <person name="Pfeifer M."/>
            <person name="Jakobsen K.S."/>
            <person name="Wulff B.B."/>
            <person name="Steuernagel B."/>
            <person name="Mayer K.F."/>
            <person name="Olsen O.A."/>
        </authorList>
    </citation>
    <scope>NUCLEOTIDE SEQUENCE [LARGE SCALE GENOMIC DNA]</scope>
    <source>
        <strain evidence="2">cv. AL8/78</strain>
    </source>
</reference>